<dbReference type="Gene3D" id="1.25.40.10">
    <property type="entry name" value="Tetratricopeptide repeat domain"/>
    <property type="match status" value="1"/>
</dbReference>
<dbReference type="Pfam" id="PF00196">
    <property type="entry name" value="GerE"/>
    <property type="match status" value="1"/>
</dbReference>
<dbReference type="RefSeq" id="WP_156738891.1">
    <property type="nucleotide sequence ID" value="NZ_CACRYJ010000006.1"/>
</dbReference>
<dbReference type="InterPro" id="IPR003593">
    <property type="entry name" value="AAA+_ATPase"/>
</dbReference>
<dbReference type="AlphaFoldDB" id="A0A7M4DDX3"/>
<dbReference type="CDD" id="cd06170">
    <property type="entry name" value="LuxR_C_like"/>
    <property type="match status" value="1"/>
</dbReference>
<dbReference type="PANTHER" id="PTHR44688:SF16">
    <property type="entry name" value="DNA-BINDING TRANSCRIPTIONAL ACTIVATOR DEVR_DOSR"/>
    <property type="match status" value="1"/>
</dbReference>
<comment type="caution">
    <text evidence="5">The sequence shown here is derived from an EMBL/GenBank/DDBJ whole genome shotgun (WGS) entry which is preliminary data.</text>
</comment>
<dbReference type="Pfam" id="PF25873">
    <property type="entry name" value="WHD_MalT"/>
    <property type="match status" value="1"/>
</dbReference>
<evidence type="ECO:0000256" key="2">
    <source>
        <dbReference type="ARBA" id="ARBA00023125"/>
    </source>
</evidence>
<keyword evidence="1" id="KW-0805">Transcription regulation</keyword>
<dbReference type="PROSITE" id="PS50043">
    <property type="entry name" value="HTH_LUXR_2"/>
    <property type="match status" value="1"/>
</dbReference>
<accession>A0A7M4DDX3</accession>
<dbReference type="Gene3D" id="3.40.50.300">
    <property type="entry name" value="P-loop containing nucleotide triphosphate hydrolases"/>
    <property type="match status" value="1"/>
</dbReference>
<dbReference type="InterPro" id="IPR016032">
    <property type="entry name" value="Sig_transdc_resp-reg_C-effctor"/>
</dbReference>
<dbReference type="InterPro" id="IPR000792">
    <property type="entry name" value="Tscrpt_reg_LuxR_C"/>
</dbReference>
<dbReference type="GO" id="GO:0006355">
    <property type="term" value="P:regulation of DNA-templated transcription"/>
    <property type="evidence" value="ECO:0007669"/>
    <property type="project" value="InterPro"/>
</dbReference>
<evidence type="ECO:0000259" key="4">
    <source>
        <dbReference type="PROSITE" id="PS50043"/>
    </source>
</evidence>
<dbReference type="EMBL" id="CACRYJ010000006">
    <property type="protein sequence ID" value="VZO35087.1"/>
    <property type="molecule type" value="Genomic_DNA"/>
</dbReference>
<dbReference type="SMART" id="SM00421">
    <property type="entry name" value="HTH_LUXR"/>
    <property type="match status" value="1"/>
</dbReference>
<dbReference type="InterPro" id="IPR036388">
    <property type="entry name" value="WH-like_DNA-bd_sf"/>
</dbReference>
<name>A0A7M4DDX3_9MICO</name>
<dbReference type="InterPro" id="IPR011990">
    <property type="entry name" value="TPR-like_helical_dom_sf"/>
</dbReference>
<evidence type="ECO:0000313" key="6">
    <source>
        <dbReference type="Proteomes" id="UP000419743"/>
    </source>
</evidence>
<dbReference type="SUPFAM" id="SSF46894">
    <property type="entry name" value="C-terminal effector domain of the bipartite response regulators"/>
    <property type="match status" value="1"/>
</dbReference>
<sequence length="751" mass="81442">MSHVPGTASLNGGLERLLHEAKFDVPRRPVAAVSRSELIDAAIGSGRGIVGVTAPAGYGKSTLLAEWAHRDRRSVAWVSLDNSDDDPLSLLFILASAFTTLDGAPPGLVHDMIGAGPSLLGRAAPRLASALAHSGKPFLLILDDLHEIRTTACHDVLDLVIDAVPPGSQVVTASRSEQPHLPRLRAEARTVEILARDLALDVAGAGQIFATSRVKVSPEVLESVTERTEGWPVGIYLASLIARHDGDGDSAAMVSGDDPFVADYLQREAYLRLPADTRRFLRRTAVLEHLSAPLCDAVLGRHDAQRMLRHFEGSSLFLVPLDRHREWFRYHALFHEFLLGELMTAEPELSDVLRLRAADWYEANGLPRRAVEVLLPTPHRDRCVRLVTRIVTSQFESGRIATLERWLGALGTVAISDYPPLAVLAGYVALYQGHAAEAERWGAVVDGATFDGEIIDGSASFASARAMYRAIRCPHGPEQMRADARLAIDSEPPLSVWRDTAFALGGEAALLVGDVAAATDLFTSAIAAAEDVGNADALVLSEARLAQLAMDAGRWEDARARVAHAVHEIAAHRTDDYPTSITAFAAAARLAVHDGDTTTARRELTRGMRARAFSTYAFPTVAVRARLNLARTSWALGDNVAVRHLLREIDDVLLRRPDLGTLGDEVNRFRQDFEPESRGAVSGGRIPPLSPAELRVLPYLQTYLTIREIAERLFISRNTASTEIGSIYRKLGVSSRGDAVRQAIARGLLGA</sequence>
<organism evidence="5 6">
    <name type="scientific">Occultella aeris</name>
    <dbReference type="NCBI Taxonomy" id="2761496"/>
    <lineage>
        <taxon>Bacteria</taxon>
        <taxon>Bacillati</taxon>
        <taxon>Actinomycetota</taxon>
        <taxon>Actinomycetes</taxon>
        <taxon>Micrococcales</taxon>
        <taxon>Ruaniaceae</taxon>
        <taxon>Occultella</taxon>
    </lineage>
</organism>
<evidence type="ECO:0000256" key="1">
    <source>
        <dbReference type="ARBA" id="ARBA00023015"/>
    </source>
</evidence>
<dbReference type="Proteomes" id="UP000419743">
    <property type="component" value="Unassembled WGS sequence"/>
</dbReference>
<evidence type="ECO:0000256" key="3">
    <source>
        <dbReference type="ARBA" id="ARBA00023163"/>
    </source>
</evidence>
<gene>
    <name evidence="5" type="primary">malT_2</name>
    <name evidence="5" type="ORF">HALOF300_00313</name>
</gene>
<dbReference type="Gene3D" id="1.10.10.10">
    <property type="entry name" value="Winged helix-like DNA-binding domain superfamily/Winged helix DNA-binding domain"/>
    <property type="match status" value="1"/>
</dbReference>
<dbReference type="PANTHER" id="PTHR44688">
    <property type="entry name" value="DNA-BINDING TRANSCRIPTIONAL ACTIVATOR DEVR_DOSR"/>
    <property type="match status" value="1"/>
</dbReference>
<reference evidence="5 6" key="1">
    <citation type="submission" date="2019-11" db="EMBL/GenBank/DDBJ databases">
        <authorList>
            <person name="Criscuolo A."/>
        </authorList>
    </citation>
    <scope>NUCLEOTIDE SEQUENCE [LARGE SCALE GENOMIC DNA]</scope>
    <source>
        <strain evidence="5">CIP111667</strain>
    </source>
</reference>
<dbReference type="SUPFAM" id="SSF52540">
    <property type="entry name" value="P-loop containing nucleoside triphosphate hydrolases"/>
    <property type="match status" value="1"/>
</dbReference>
<feature type="domain" description="HTH luxR-type" evidence="4">
    <location>
        <begin position="682"/>
        <end position="747"/>
    </location>
</feature>
<keyword evidence="6" id="KW-1185">Reference proteome</keyword>
<dbReference type="SMART" id="SM00382">
    <property type="entry name" value="AAA"/>
    <property type="match status" value="1"/>
</dbReference>
<dbReference type="InterPro" id="IPR027417">
    <property type="entry name" value="P-loop_NTPase"/>
</dbReference>
<dbReference type="GO" id="GO:0003677">
    <property type="term" value="F:DNA binding"/>
    <property type="evidence" value="ECO:0007669"/>
    <property type="project" value="UniProtKB-KW"/>
</dbReference>
<keyword evidence="3" id="KW-0804">Transcription</keyword>
<dbReference type="InterPro" id="IPR059106">
    <property type="entry name" value="WHD_MalT"/>
</dbReference>
<evidence type="ECO:0000313" key="5">
    <source>
        <dbReference type="EMBL" id="VZO35087.1"/>
    </source>
</evidence>
<proteinExistence type="predicted"/>
<protein>
    <submittedName>
        <fullName evidence="5">HTH-type transcriptional regulator MalT</fullName>
    </submittedName>
</protein>
<keyword evidence="2" id="KW-0238">DNA-binding</keyword>